<evidence type="ECO:0000259" key="3">
    <source>
        <dbReference type="Pfam" id="PF07811"/>
    </source>
</evidence>
<evidence type="ECO:0000313" key="5">
    <source>
        <dbReference type="Proteomes" id="UP000246145"/>
    </source>
</evidence>
<keyword evidence="2" id="KW-0812">Transmembrane</keyword>
<comment type="caution">
    <text evidence="4">The sequence shown here is derived from an EMBL/GenBank/DDBJ whole genome shotgun (WGS) entry which is preliminary data.</text>
</comment>
<organism evidence="4 5">
    <name type="scientific">Pusillimonas noertemannii</name>
    <dbReference type="NCBI Taxonomy" id="305977"/>
    <lineage>
        <taxon>Bacteria</taxon>
        <taxon>Pseudomonadati</taxon>
        <taxon>Pseudomonadota</taxon>
        <taxon>Betaproteobacteria</taxon>
        <taxon>Burkholderiales</taxon>
        <taxon>Alcaligenaceae</taxon>
        <taxon>Pusillimonas</taxon>
    </lineage>
</organism>
<dbReference type="STRING" id="1231391.GCA_000308195_03533"/>
<dbReference type="RefSeq" id="WP_116517788.1">
    <property type="nucleotide sequence ID" value="NZ_JACCEX010000001.1"/>
</dbReference>
<accession>A0A2U1CSJ2</accession>
<proteinExistence type="predicted"/>
<dbReference type="Proteomes" id="UP000246145">
    <property type="component" value="Unassembled WGS sequence"/>
</dbReference>
<evidence type="ECO:0000256" key="1">
    <source>
        <dbReference type="SAM" id="MobiDB-lite"/>
    </source>
</evidence>
<keyword evidence="2" id="KW-1133">Transmembrane helix</keyword>
<dbReference type="OrthoDB" id="8681001at2"/>
<dbReference type="Pfam" id="PF07811">
    <property type="entry name" value="TadE"/>
    <property type="match status" value="1"/>
</dbReference>
<keyword evidence="5" id="KW-1185">Reference proteome</keyword>
<feature type="region of interest" description="Disordered" evidence="1">
    <location>
        <begin position="272"/>
        <end position="321"/>
    </location>
</feature>
<reference evidence="4 5" key="1">
    <citation type="submission" date="2018-04" db="EMBL/GenBank/DDBJ databases">
        <title>Genomic Encyclopedia of Type Strains, Phase IV (KMG-IV): sequencing the most valuable type-strain genomes for metagenomic binning, comparative biology and taxonomic classification.</title>
        <authorList>
            <person name="Goeker M."/>
        </authorList>
    </citation>
    <scope>NUCLEOTIDE SEQUENCE [LARGE SCALE GENOMIC DNA]</scope>
    <source>
        <strain evidence="4 5">DSM 10065</strain>
    </source>
</reference>
<sequence length="335" mass="34747">MPIHSCRFASGRQRGSSAVEFTLAAIPILLAGLGAIELGRWFFVKQAISLALLEAARAGIVDHARPASIEAAFEHALLPLFPSPSAHGARQHMQQAFERRQAATGAPPWQIKVIAPQATAFLDFASPGLKVAGADGLAAIDNNYQAEQHLRHQQQGWASGLGPLSGATIFEANELALHLSYMHEPLVPGMGALLRLLSPGSTGHARQALAGGYLPLRQTLRLAMQSHPVAWPHSGAKVLGASEPAFEAGPPPGTTLACRGIWCERARPVSSGPHMPAMPGSGTLPPASGPPSTTPPAAEHPVDMPPGAQPPPPDSPGLPPADDVACGTVLCCVTG</sequence>
<keyword evidence="2" id="KW-0472">Membrane</keyword>
<name>A0A2U1CSJ2_9BURK</name>
<feature type="domain" description="TadE-like" evidence="3">
    <location>
        <begin position="15"/>
        <end position="57"/>
    </location>
</feature>
<feature type="compositionally biased region" description="Pro residues" evidence="1">
    <location>
        <begin position="303"/>
        <end position="319"/>
    </location>
</feature>
<gene>
    <name evidence="4" type="ORF">C7440_1192</name>
</gene>
<evidence type="ECO:0000313" key="4">
    <source>
        <dbReference type="EMBL" id="PVY68781.1"/>
    </source>
</evidence>
<dbReference type="EMBL" id="QEKO01000001">
    <property type="protein sequence ID" value="PVY68781.1"/>
    <property type="molecule type" value="Genomic_DNA"/>
</dbReference>
<feature type="transmembrane region" description="Helical" evidence="2">
    <location>
        <begin position="21"/>
        <end position="43"/>
    </location>
</feature>
<evidence type="ECO:0000256" key="2">
    <source>
        <dbReference type="SAM" id="Phobius"/>
    </source>
</evidence>
<protein>
    <submittedName>
        <fullName evidence="4">TadE-like protein</fullName>
    </submittedName>
</protein>
<dbReference type="InterPro" id="IPR012495">
    <property type="entry name" value="TadE-like_dom"/>
</dbReference>
<dbReference type="AlphaFoldDB" id="A0A2U1CSJ2"/>